<feature type="transmembrane region" description="Helical" evidence="1">
    <location>
        <begin position="187"/>
        <end position="205"/>
    </location>
</feature>
<dbReference type="PANTHER" id="PTHR35531">
    <property type="entry name" value="INNER MEMBRANE PROTEIN YBCI-RELATED"/>
    <property type="match status" value="1"/>
</dbReference>
<accession>A0A2I0QRK2</accession>
<keyword evidence="1" id="KW-1133">Transmembrane helix</keyword>
<evidence type="ECO:0000313" key="3">
    <source>
        <dbReference type="Proteomes" id="UP000243524"/>
    </source>
</evidence>
<dbReference type="AlphaFoldDB" id="A0A2I0QRK2"/>
<dbReference type="Proteomes" id="UP000243524">
    <property type="component" value="Unassembled WGS sequence"/>
</dbReference>
<dbReference type="InterPro" id="IPR007404">
    <property type="entry name" value="YdjM-like"/>
</dbReference>
<keyword evidence="1" id="KW-0812">Transmembrane</keyword>
<organism evidence="2 3">
    <name type="scientific">Halalkalibacillus sediminis</name>
    <dbReference type="NCBI Taxonomy" id="2018042"/>
    <lineage>
        <taxon>Bacteria</taxon>
        <taxon>Bacillati</taxon>
        <taxon>Bacillota</taxon>
        <taxon>Bacilli</taxon>
        <taxon>Bacillales</taxon>
        <taxon>Bacillaceae</taxon>
        <taxon>Halalkalibacillus</taxon>
    </lineage>
</organism>
<comment type="caution">
    <text evidence="2">The sequence shown here is derived from an EMBL/GenBank/DDBJ whole genome shotgun (WGS) entry which is preliminary data.</text>
</comment>
<dbReference type="OrthoDB" id="5459053at2"/>
<dbReference type="EMBL" id="PJNH01000004">
    <property type="protein sequence ID" value="PKR76964.1"/>
    <property type="molecule type" value="Genomic_DNA"/>
</dbReference>
<name>A0A2I0QRK2_9BACI</name>
<dbReference type="PANTHER" id="PTHR35531:SF1">
    <property type="entry name" value="INNER MEMBRANE PROTEIN YBCI-RELATED"/>
    <property type="match status" value="1"/>
</dbReference>
<dbReference type="GO" id="GO:0016787">
    <property type="term" value="F:hydrolase activity"/>
    <property type="evidence" value="ECO:0007669"/>
    <property type="project" value="UniProtKB-KW"/>
</dbReference>
<keyword evidence="2" id="KW-0378">Hydrolase</keyword>
<evidence type="ECO:0000313" key="2">
    <source>
        <dbReference type="EMBL" id="PKR76964.1"/>
    </source>
</evidence>
<feature type="transmembrane region" description="Helical" evidence="1">
    <location>
        <begin position="31"/>
        <end position="48"/>
    </location>
</feature>
<keyword evidence="3" id="KW-1185">Reference proteome</keyword>
<reference evidence="2 3" key="1">
    <citation type="submission" date="2017-06" db="EMBL/GenBank/DDBJ databases">
        <title>the draft geome sequence of Illustriluteabacillus marina B3227.</title>
        <authorList>
            <person name="He R.-H."/>
            <person name="Du Z.-J."/>
        </authorList>
    </citation>
    <scope>NUCLEOTIDE SEQUENCE [LARGE SCALE GENOMIC DNA]</scope>
    <source>
        <strain evidence="2 3">B3227</strain>
    </source>
</reference>
<dbReference type="InterPro" id="IPR016956">
    <property type="entry name" value="YdjM"/>
</dbReference>
<gene>
    <name evidence="2" type="ORF">CEY16_14255</name>
</gene>
<dbReference type="PIRSF" id="PIRSF030780">
    <property type="entry name" value="Md_memb_hyd_prd"/>
    <property type="match status" value="1"/>
</dbReference>
<feature type="transmembrane region" description="Helical" evidence="1">
    <location>
        <begin position="115"/>
        <end position="134"/>
    </location>
</feature>
<sequence length="206" mass="23350">MMASGHQAMGLTWGIAAITFSHLLPLSIDGWTEWIFFLGIVLLGALLPDMDSPTSKIGRWLYSSIGILFLAFVIIYWQKPDWIWNFVEAELTFVLLLAVPIFLVASTHRTWTHSLAFIGILIIYLGLMEAWVTVPFYLQVGLILGVASHIFGDFITKRGVPLFYPILRKSFRFLVTFRTGSPTEKRIVLLLMLLNIWLIASTFNLG</sequence>
<keyword evidence="1" id="KW-0472">Membrane</keyword>
<proteinExistence type="predicted"/>
<feature type="transmembrane region" description="Helical" evidence="1">
    <location>
        <begin position="83"/>
        <end position="103"/>
    </location>
</feature>
<dbReference type="RefSeq" id="WP_101332714.1">
    <property type="nucleotide sequence ID" value="NZ_PJNH01000004.1"/>
</dbReference>
<dbReference type="Pfam" id="PF04307">
    <property type="entry name" value="YdjM"/>
    <property type="match status" value="1"/>
</dbReference>
<feature type="transmembrane region" description="Helical" evidence="1">
    <location>
        <begin position="60"/>
        <end position="77"/>
    </location>
</feature>
<protein>
    <submittedName>
        <fullName evidence="2">Metal-dependent hydrolase</fullName>
    </submittedName>
</protein>
<evidence type="ECO:0000256" key="1">
    <source>
        <dbReference type="SAM" id="Phobius"/>
    </source>
</evidence>